<evidence type="ECO:0000256" key="7">
    <source>
        <dbReference type="ARBA" id="ARBA00022741"/>
    </source>
</evidence>
<accession>A0A1M6JT85</accession>
<evidence type="ECO:0000256" key="8">
    <source>
        <dbReference type="ARBA" id="ARBA00022833"/>
    </source>
</evidence>
<evidence type="ECO:0000256" key="6">
    <source>
        <dbReference type="ARBA" id="ARBA00022723"/>
    </source>
</evidence>
<dbReference type="GO" id="GO:0004817">
    <property type="term" value="F:cysteine-tRNA ligase activity"/>
    <property type="evidence" value="ECO:0007669"/>
    <property type="project" value="UniProtKB-UniRule"/>
</dbReference>
<keyword evidence="8 12" id="KW-0862">Zinc</keyword>
<evidence type="ECO:0000256" key="11">
    <source>
        <dbReference type="ARBA" id="ARBA00023146"/>
    </source>
</evidence>
<dbReference type="Gene3D" id="3.40.50.620">
    <property type="entry name" value="HUPs"/>
    <property type="match status" value="1"/>
</dbReference>
<dbReference type="GO" id="GO:0005524">
    <property type="term" value="F:ATP binding"/>
    <property type="evidence" value="ECO:0007669"/>
    <property type="project" value="UniProtKB-UniRule"/>
</dbReference>
<keyword evidence="15" id="KW-1185">Reference proteome</keyword>
<dbReference type="InterPro" id="IPR032678">
    <property type="entry name" value="tRNA-synt_1_cat_dom"/>
</dbReference>
<dbReference type="Gene3D" id="1.20.120.1910">
    <property type="entry name" value="Cysteine-tRNA ligase, C-terminal anti-codon recognition domain"/>
    <property type="match status" value="1"/>
</dbReference>
<proteinExistence type="inferred from homology"/>
<dbReference type="GO" id="GO:0006423">
    <property type="term" value="P:cysteinyl-tRNA aminoacylation"/>
    <property type="evidence" value="ECO:0007669"/>
    <property type="project" value="UniProtKB-UniRule"/>
</dbReference>
<dbReference type="RefSeq" id="WP_072765213.1">
    <property type="nucleotide sequence ID" value="NZ_FQYX01000023.1"/>
</dbReference>
<feature type="binding site" evidence="12">
    <location>
        <position position="230"/>
    </location>
    <ligand>
        <name>Zn(2+)</name>
        <dbReference type="ChEBI" id="CHEBI:29105"/>
    </ligand>
</feature>
<dbReference type="EMBL" id="FQYX01000023">
    <property type="protein sequence ID" value="SHJ49883.1"/>
    <property type="molecule type" value="Genomic_DNA"/>
</dbReference>
<dbReference type="InterPro" id="IPR015803">
    <property type="entry name" value="Cys-tRNA-ligase"/>
</dbReference>
<reference evidence="14 15" key="1">
    <citation type="submission" date="2016-11" db="EMBL/GenBank/DDBJ databases">
        <authorList>
            <person name="Jaros S."/>
            <person name="Januszkiewicz K."/>
            <person name="Wedrychowicz H."/>
        </authorList>
    </citation>
    <scope>NUCLEOTIDE SEQUENCE [LARGE SCALE GENOMIC DNA]</scope>
    <source>
        <strain evidence="14 15">CGMCC 1.8863</strain>
    </source>
</reference>
<comment type="subunit">
    <text evidence="3 12">Monomer.</text>
</comment>
<gene>
    <name evidence="12" type="primary">cysS</name>
    <name evidence="14" type="ORF">SAMN04487911_1237</name>
</gene>
<feature type="short sequence motif" description="'HIGH' region" evidence="12">
    <location>
        <begin position="37"/>
        <end position="47"/>
    </location>
</feature>
<dbReference type="SUPFAM" id="SSF47323">
    <property type="entry name" value="Anticodon-binding domain of a subclass of class I aminoacyl-tRNA synthetases"/>
    <property type="match status" value="1"/>
</dbReference>
<evidence type="ECO:0000313" key="15">
    <source>
        <dbReference type="Proteomes" id="UP000184231"/>
    </source>
</evidence>
<keyword evidence="11 12" id="KW-0030">Aminoacyl-tRNA synthetase</keyword>
<comment type="catalytic activity">
    <reaction evidence="12">
        <text>tRNA(Cys) + L-cysteine + ATP = L-cysteinyl-tRNA(Cys) + AMP + diphosphate</text>
        <dbReference type="Rhea" id="RHEA:17773"/>
        <dbReference type="Rhea" id="RHEA-COMP:9661"/>
        <dbReference type="Rhea" id="RHEA-COMP:9679"/>
        <dbReference type="ChEBI" id="CHEBI:30616"/>
        <dbReference type="ChEBI" id="CHEBI:33019"/>
        <dbReference type="ChEBI" id="CHEBI:35235"/>
        <dbReference type="ChEBI" id="CHEBI:78442"/>
        <dbReference type="ChEBI" id="CHEBI:78517"/>
        <dbReference type="ChEBI" id="CHEBI:456215"/>
        <dbReference type="EC" id="6.1.1.16"/>
    </reaction>
</comment>
<comment type="similarity">
    <text evidence="2 12">Belongs to the class-I aminoacyl-tRNA synthetase family.</text>
</comment>
<dbReference type="NCBIfam" id="TIGR00435">
    <property type="entry name" value="cysS"/>
    <property type="match status" value="1"/>
</dbReference>
<dbReference type="InterPro" id="IPR024909">
    <property type="entry name" value="Cys-tRNA/MSH_ligase"/>
</dbReference>
<dbReference type="PRINTS" id="PR00983">
    <property type="entry name" value="TRNASYNTHCYS"/>
</dbReference>
<dbReference type="GO" id="GO:0005829">
    <property type="term" value="C:cytosol"/>
    <property type="evidence" value="ECO:0007669"/>
    <property type="project" value="TreeGrafter"/>
</dbReference>
<evidence type="ECO:0000259" key="13">
    <source>
        <dbReference type="SMART" id="SM00840"/>
    </source>
</evidence>
<dbReference type="CDD" id="cd00672">
    <property type="entry name" value="CysRS_core"/>
    <property type="match status" value="1"/>
</dbReference>
<dbReference type="InterPro" id="IPR009080">
    <property type="entry name" value="tRNAsynth_Ia_anticodon-bd"/>
</dbReference>
<comment type="cofactor">
    <cofactor evidence="12">
        <name>Zn(2+)</name>
        <dbReference type="ChEBI" id="CHEBI:29105"/>
    </cofactor>
    <text evidence="12">Binds 1 zinc ion per subunit.</text>
</comment>
<keyword evidence="7 12" id="KW-0547">Nucleotide-binding</keyword>
<keyword evidence="10 12" id="KW-0648">Protein biosynthesis</keyword>
<evidence type="ECO:0000256" key="5">
    <source>
        <dbReference type="ARBA" id="ARBA00022598"/>
    </source>
</evidence>
<evidence type="ECO:0000313" key="14">
    <source>
        <dbReference type="EMBL" id="SHJ49883.1"/>
    </source>
</evidence>
<keyword evidence="6 12" id="KW-0479">Metal-binding</keyword>
<evidence type="ECO:0000256" key="12">
    <source>
        <dbReference type="HAMAP-Rule" id="MF_00041"/>
    </source>
</evidence>
<organism evidence="14 15">
    <name type="scientific">Arenibacter nanhaiticus</name>
    <dbReference type="NCBI Taxonomy" id="558155"/>
    <lineage>
        <taxon>Bacteria</taxon>
        <taxon>Pseudomonadati</taxon>
        <taxon>Bacteroidota</taxon>
        <taxon>Flavobacteriia</taxon>
        <taxon>Flavobacteriales</taxon>
        <taxon>Flavobacteriaceae</taxon>
        <taxon>Arenibacter</taxon>
    </lineage>
</organism>
<keyword evidence="5 12" id="KW-0436">Ligase</keyword>
<name>A0A1M6JT85_9FLAO</name>
<evidence type="ECO:0000256" key="10">
    <source>
        <dbReference type="ARBA" id="ARBA00022917"/>
    </source>
</evidence>
<dbReference type="InterPro" id="IPR014729">
    <property type="entry name" value="Rossmann-like_a/b/a_fold"/>
</dbReference>
<keyword evidence="9 12" id="KW-0067">ATP-binding</keyword>
<protein>
    <recommendedName>
        <fullName evidence="12">Cysteine--tRNA ligase</fullName>
        <ecNumber evidence="12">6.1.1.16</ecNumber>
    </recommendedName>
    <alternativeName>
        <fullName evidence="12">Cysteinyl-tRNA synthetase</fullName>
        <shortName evidence="12">CysRS</shortName>
    </alternativeName>
</protein>
<evidence type="ECO:0000256" key="3">
    <source>
        <dbReference type="ARBA" id="ARBA00011245"/>
    </source>
</evidence>
<dbReference type="PANTHER" id="PTHR10890">
    <property type="entry name" value="CYSTEINYL-TRNA SYNTHETASE"/>
    <property type="match status" value="1"/>
</dbReference>
<dbReference type="STRING" id="558155.SAMN04487911_1237"/>
<evidence type="ECO:0000256" key="1">
    <source>
        <dbReference type="ARBA" id="ARBA00004496"/>
    </source>
</evidence>
<feature type="binding site" evidence="12">
    <location>
        <position position="259"/>
    </location>
    <ligand>
        <name>Zn(2+)</name>
        <dbReference type="ChEBI" id="CHEBI:29105"/>
    </ligand>
</feature>
<dbReference type="AlphaFoldDB" id="A0A1M6JT85"/>
<dbReference type="InterPro" id="IPR015273">
    <property type="entry name" value="Cys-tRNA-synt_Ia_DALR"/>
</dbReference>
<feature type="short sequence motif" description="'KMSKS' region" evidence="12">
    <location>
        <begin position="287"/>
        <end position="291"/>
    </location>
</feature>
<dbReference type="OrthoDB" id="9815130at2"/>
<dbReference type="HAMAP" id="MF_00041">
    <property type="entry name" value="Cys_tRNA_synth"/>
    <property type="match status" value="1"/>
</dbReference>
<keyword evidence="4 12" id="KW-0963">Cytoplasm</keyword>
<feature type="domain" description="Cysteinyl-tRNA synthetase class Ia DALR" evidence="13">
    <location>
        <begin position="374"/>
        <end position="440"/>
    </location>
</feature>
<comment type="subcellular location">
    <subcellularLocation>
        <location evidence="1 12">Cytoplasm</location>
    </subcellularLocation>
</comment>
<feature type="binding site" evidence="12">
    <location>
        <position position="35"/>
    </location>
    <ligand>
        <name>Zn(2+)</name>
        <dbReference type="ChEBI" id="CHEBI:29105"/>
    </ligand>
</feature>
<dbReference type="Pfam" id="PF01406">
    <property type="entry name" value="tRNA-synt_1e"/>
    <property type="match status" value="1"/>
</dbReference>
<dbReference type="Pfam" id="PF09190">
    <property type="entry name" value="DALR_2"/>
    <property type="match status" value="1"/>
</dbReference>
<evidence type="ECO:0000256" key="2">
    <source>
        <dbReference type="ARBA" id="ARBA00005594"/>
    </source>
</evidence>
<dbReference type="EC" id="6.1.1.16" evidence="12"/>
<dbReference type="Proteomes" id="UP000184231">
    <property type="component" value="Unassembled WGS sequence"/>
</dbReference>
<evidence type="ECO:0000256" key="4">
    <source>
        <dbReference type="ARBA" id="ARBA00022490"/>
    </source>
</evidence>
<dbReference type="PANTHER" id="PTHR10890:SF3">
    <property type="entry name" value="CYSTEINE--TRNA LIGASE, CYTOPLASMIC"/>
    <property type="match status" value="1"/>
</dbReference>
<evidence type="ECO:0000256" key="9">
    <source>
        <dbReference type="ARBA" id="ARBA00022840"/>
    </source>
</evidence>
<dbReference type="GO" id="GO:0008270">
    <property type="term" value="F:zinc ion binding"/>
    <property type="evidence" value="ECO:0007669"/>
    <property type="project" value="UniProtKB-UniRule"/>
</dbReference>
<dbReference type="SUPFAM" id="SSF52374">
    <property type="entry name" value="Nucleotidylyl transferase"/>
    <property type="match status" value="1"/>
</dbReference>
<sequence length="493" mass="56149">MHLYQNQHLKVYNSLSGKKEDFKPLNEGHIGMYVCGPTVYSNVHLGNCRTFMSFDMIFRYFKHLGYKVRYVRNITDAGHLENDAETGEDKIAKKARLEQLEPMEVVQRYTLDFHTILEKFNFLPPSIEPTATGHIIEQIEIIKTILNKGLAYEINGSVYFDVEKFNKTNEYGKLSGRKLEDMISNTRELAAQDEKRNPQDFALWKKAEPQHIMRWPSPWGDGFPGWHLECTAMSTKYLGETFDIHGGGMDLKFPHHECEIAQAEACNGHAPVNYWMHANMLTLNGKKMAKSTGNNILPHEIFTGENEILSKAYSPSAVRFFMMQAHYNSILDLSDEALLASEKGFHKLMEAWENLAKLPTATVSSFDVAAWKQKCYDAMNDDFNTPILIAHLFEAVKHINLIKESKESITEKDLEVLKGAMHDFIFDILGLENKNATALDSDKLSDVIGLLIQLRNDARANKDFATSDKIREQLETMGIQLKDGKDGTTFSFS</sequence>
<dbReference type="SMART" id="SM00840">
    <property type="entry name" value="DALR_2"/>
    <property type="match status" value="1"/>
</dbReference>
<feature type="binding site" evidence="12">
    <location>
        <position position="255"/>
    </location>
    <ligand>
        <name>Zn(2+)</name>
        <dbReference type="ChEBI" id="CHEBI:29105"/>
    </ligand>
</feature>
<feature type="binding site" evidence="12">
    <location>
        <position position="290"/>
    </location>
    <ligand>
        <name>ATP</name>
        <dbReference type="ChEBI" id="CHEBI:30616"/>
    </ligand>
</feature>